<dbReference type="GO" id="GO:0046081">
    <property type="term" value="P:dUTP catabolic process"/>
    <property type="evidence" value="ECO:0007669"/>
    <property type="project" value="TreeGrafter"/>
</dbReference>
<dbReference type="AlphaFoldDB" id="A0A383F3X5"/>
<name>A0A383F3X5_9ZZZZ</name>
<dbReference type="CDD" id="cd11528">
    <property type="entry name" value="NTP-PPase_MazG_Nterm"/>
    <property type="match status" value="1"/>
</dbReference>
<dbReference type="GO" id="GO:0047429">
    <property type="term" value="F:nucleoside triphosphate diphosphatase activity"/>
    <property type="evidence" value="ECO:0007669"/>
    <property type="project" value="TreeGrafter"/>
</dbReference>
<dbReference type="GO" id="GO:0046052">
    <property type="term" value="P:UTP catabolic process"/>
    <property type="evidence" value="ECO:0007669"/>
    <property type="project" value="TreeGrafter"/>
</dbReference>
<gene>
    <name evidence="2" type="ORF">METZ01_LOCUS516670</name>
</gene>
<feature type="domain" description="NTP pyrophosphohydrolase MazG-like" evidence="1">
    <location>
        <begin position="38"/>
        <end position="111"/>
    </location>
</feature>
<dbReference type="GO" id="GO:0006950">
    <property type="term" value="P:response to stress"/>
    <property type="evidence" value="ECO:0007669"/>
    <property type="project" value="UniProtKB-ARBA"/>
</dbReference>
<dbReference type="Pfam" id="PF03819">
    <property type="entry name" value="MazG"/>
    <property type="match status" value="1"/>
</dbReference>
<evidence type="ECO:0000313" key="2">
    <source>
        <dbReference type="EMBL" id="SVE63816.1"/>
    </source>
</evidence>
<dbReference type="GO" id="GO:0046061">
    <property type="term" value="P:dATP catabolic process"/>
    <property type="evidence" value="ECO:0007669"/>
    <property type="project" value="TreeGrafter"/>
</dbReference>
<dbReference type="InterPro" id="IPR004518">
    <property type="entry name" value="MazG-like_dom"/>
</dbReference>
<dbReference type="Gene3D" id="1.10.287.1080">
    <property type="entry name" value="MazG-like"/>
    <property type="match status" value="1"/>
</dbReference>
<dbReference type="EMBL" id="UINC01231330">
    <property type="protein sequence ID" value="SVE63816.1"/>
    <property type="molecule type" value="Genomic_DNA"/>
</dbReference>
<organism evidence="2">
    <name type="scientific">marine metagenome</name>
    <dbReference type="NCBI Taxonomy" id="408172"/>
    <lineage>
        <taxon>unclassified sequences</taxon>
        <taxon>metagenomes</taxon>
        <taxon>ecological metagenomes</taxon>
    </lineage>
</organism>
<dbReference type="GO" id="GO:0046076">
    <property type="term" value="P:dTTP catabolic process"/>
    <property type="evidence" value="ECO:0007669"/>
    <property type="project" value="TreeGrafter"/>
</dbReference>
<reference evidence="2" key="1">
    <citation type="submission" date="2018-05" db="EMBL/GenBank/DDBJ databases">
        <authorList>
            <person name="Lanie J.A."/>
            <person name="Ng W.-L."/>
            <person name="Kazmierczak K.M."/>
            <person name="Andrzejewski T.M."/>
            <person name="Davidsen T.M."/>
            <person name="Wayne K.J."/>
            <person name="Tettelin H."/>
            <person name="Glass J.I."/>
            <person name="Rusch D."/>
            <person name="Podicherti R."/>
            <person name="Tsui H.-C.T."/>
            <person name="Winkler M.E."/>
        </authorList>
    </citation>
    <scope>NUCLEOTIDE SEQUENCE</scope>
</reference>
<dbReference type="GO" id="GO:0046047">
    <property type="term" value="P:TTP catabolic process"/>
    <property type="evidence" value="ECO:0007669"/>
    <property type="project" value="TreeGrafter"/>
</dbReference>
<dbReference type="FunFam" id="1.10.287.1080:FF:000001">
    <property type="entry name" value="Nucleoside triphosphate pyrophosphohydrolase"/>
    <property type="match status" value="1"/>
</dbReference>
<dbReference type="GO" id="GO:0006203">
    <property type="term" value="P:dGTP catabolic process"/>
    <property type="evidence" value="ECO:0007669"/>
    <property type="project" value="TreeGrafter"/>
</dbReference>
<dbReference type="InterPro" id="IPR048015">
    <property type="entry name" value="NTP-PPase_MazG-like_N"/>
</dbReference>
<evidence type="ECO:0000259" key="1">
    <source>
        <dbReference type="Pfam" id="PF03819"/>
    </source>
</evidence>
<dbReference type="SUPFAM" id="SSF101386">
    <property type="entry name" value="all-alpha NTP pyrophosphatases"/>
    <property type="match status" value="1"/>
</dbReference>
<protein>
    <recommendedName>
        <fullName evidence="1">NTP pyrophosphohydrolase MazG-like domain-containing protein</fullName>
    </recommendedName>
</protein>
<dbReference type="PANTHER" id="PTHR30522:SF0">
    <property type="entry name" value="NUCLEOSIDE TRIPHOSPHATE PYROPHOSPHOHYDROLASE"/>
    <property type="match status" value="1"/>
</dbReference>
<accession>A0A383F3X5</accession>
<feature type="non-terminal residue" evidence="2">
    <location>
        <position position="122"/>
    </location>
</feature>
<proteinExistence type="predicted"/>
<dbReference type="PANTHER" id="PTHR30522">
    <property type="entry name" value="NUCLEOSIDE TRIPHOSPHATE PYROPHOSPHOHYDROLASE"/>
    <property type="match status" value="1"/>
</dbReference>
<dbReference type="InterPro" id="IPR011551">
    <property type="entry name" value="NTP_PyrPHydrolase_MazG"/>
</dbReference>
<sequence>MSKHSQHTTSSASSSFQKLLDLMATLRSPAGCAWDREQTLKSLRPFLIEETYEVIDAIDRNDVHSLRNELGDFLLEAVFVAQICSEQDSFHIGDSIDAVCEKLIRRHPHVFDHDDENQNSLT</sequence>